<keyword evidence="2" id="KW-0732">Signal</keyword>
<sequence length="154" mass="15371">MIKISNAPSLAAGLLAGLLTFGLAGPAAAADEIFAAQNALYGAGYDIDSADGQMGPSTRSALEQFQQDHPDLQVTGELNDDTREALGLVTTEVVSASSSSAGAAQEASTSSSSANASGSDTDAPEAVDSAGSDSGAESSEGDIEEEDDGSWSFF</sequence>
<evidence type="ECO:0000256" key="1">
    <source>
        <dbReference type="SAM" id="MobiDB-lite"/>
    </source>
</evidence>
<dbReference type="Gene3D" id="1.10.101.10">
    <property type="entry name" value="PGBD-like superfamily/PGBD"/>
    <property type="match status" value="1"/>
</dbReference>
<proteinExistence type="predicted"/>
<dbReference type="InterPro" id="IPR036366">
    <property type="entry name" value="PGBDSf"/>
</dbReference>
<protein>
    <submittedName>
        <fullName evidence="4">Putative peptidoglycan binding protein</fullName>
    </submittedName>
</protein>
<feature type="domain" description="Peptidoglycan binding-like" evidence="3">
    <location>
        <begin position="31"/>
        <end position="86"/>
    </location>
</feature>
<dbReference type="Proteomes" id="UP000245887">
    <property type="component" value="Unassembled WGS sequence"/>
</dbReference>
<name>A0A2U1D0D4_9GAMM</name>
<accession>A0A2U1D0D4</accession>
<organism evidence="4 5">
    <name type="scientific">Tamilnaduibacter salinus</name>
    <dbReference type="NCBI Taxonomy" id="1484056"/>
    <lineage>
        <taxon>Bacteria</taxon>
        <taxon>Pseudomonadati</taxon>
        <taxon>Pseudomonadota</taxon>
        <taxon>Gammaproteobacteria</taxon>
        <taxon>Pseudomonadales</taxon>
        <taxon>Marinobacteraceae</taxon>
        <taxon>Tamilnaduibacter</taxon>
    </lineage>
</organism>
<feature type="compositionally biased region" description="Acidic residues" evidence="1">
    <location>
        <begin position="139"/>
        <end position="154"/>
    </location>
</feature>
<evidence type="ECO:0000313" key="4">
    <source>
        <dbReference type="EMBL" id="PVY78853.1"/>
    </source>
</evidence>
<gene>
    <name evidence="4" type="ORF">C8D92_10156</name>
</gene>
<dbReference type="Pfam" id="PF01471">
    <property type="entry name" value="PG_binding_1"/>
    <property type="match status" value="1"/>
</dbReference>
<feature type="signal peptide" evidence="2">
    <location>
        <begin position="1"/>
        <end position="29"/>
    </location>
</feature>
<reference evidence="4 5" key="1">
    <citation type="submission" date="2018-04" db="EMBL/GenBank/DDBJ databases">
        <title>Genomic Encyclopedia of Type Strains, Phase IV (KMG-IV): sequencing the most valuable type-strain genomes for metagenomic binning, comparative biology and taxonomic classification.</title>
        <authorList>
            <person name="Goeker M."/>
        </authorList>
    </citation>
    <scope>NUCLEOTIDE SEQUENCE [LARGE SCALE GENOMIC DNA]</scope>
    <source>
        <strain evidence="4 5">DSM 28688</strain>
    </source>
</reference>
<evidence type="ECO:0000313" key="5">
    <source>
        <dbReference type="Proteomes" id="UP000245887"/>
    </source>
</evidence>
<feature type="compositionally biased region" description="Low complexity" evidence="1">
    <location>
        <begin position="97"/>
        <end position="138"/>
    </location>
</feature>
<dbReference type="EMBL" id="QEKQ01000001">
    <property type="protein sequence ID" value="PVY78853.1"/>
    <property type="molecule type" value="Genomic_DNA"/>
</dbReference>
<dbReference type="AlphaFoldDB" id="A0A2U1D0D4"/>
<dbReference type="InterPro" id="IPR036365">
    <property type="entry name" value="PGBD-like_sf"/>
</dbReference>
<evidence type="ECO:0000259" key="3">
    <source>
        <dbReference type="Pfam" id="PF01471"/>
    </source>
</evidence>
<dbReference type="InterPro" id="IPR002477">
    <property type="entry name" value="Peptidoglycan-bd-like"/>
</dbReference>
<dbReference type="RefSeq" id="WP_116918123.1">
    <property type="nucleotide sequence ID" value="NZ_QEKQ01000001.1"/>
</dbReference>
<feature type="region of interest" description="Disordered" evidence="1">
    <location>
        <begin position="97"/>
        <end position="154"/>
    </location>
</feature>
<dbReference type="OrthoDB" id="6372160at2"/>
<evidence type="ECO:0000256" key="2">
    <source>
        <dbReference type="SAM" id="SignalP"/>
    </source>
</evidence>
<comment type="caution">
    <text evidence="4">The sequence shown here is derived from an EMBL/GenBank/DDBJ whole genome shotgun (WGS) entry which is preliminary data.</text>
</comment>
<dbReference type="SUPFAM" id="SSF47090">
    <property type="entry name" value="PGBD-like"/>
    <property type="match status" value="1"/>
</dbReference>
<feature type="chain" id="PRO_5015750646" evidence="2">
    <location>
        <begin position="30"/>
        <end position="154"/>
    </location>
</feature>